<dbReference type="SMART" id="SM00324">
    <property type="entry name" value="RhoGAP"/>
    <property type="match status" value="1"/>
</dbReference>
<accession>H2YYA6</accession>
<name>H2YYA6_CIOSA</name>
<organism evidence="2 3">
    <name type="scientific">Ciona savignyi</name>
    <name type="common">Pacific transparent sea squirt</name>
    <dbReference type="NCBI Taxonomy" id="51511"/>
    <lineage>
        <taxon>Eukaryota</taxon>
        <taxon>Metazoa</taxon>
        <taxon>Chordata</taxon>
        <taxon>Tunicata</taxon>
        <taxon>Ascidiacea</taxon>
        <taxon>Phlebobranchia</taxon>
        <taxon>Cionidae</taxon>
        <taxon>Ciona</taxon>
    </lineage>
</organism>
<proteinExistence type="predicted"/>
<evidence type="ECO:0000259" key="1">
    <source>
        <dbReference type="PROSITE" id="PS50238"/>
    </source>
</evidence>
<evidence type="ECO:0000313" key="3">
    <source>
        <dbReference type="Proteomes" id="UP000007875"/>
    </source>
</evidence>
<dbReference type="GO" id="GO:0007165">
    <property type="term" value="P:signal transduction"/>
    <property type="evidence" value="ECO:0007669"/>
    <property type="project" value="InterPro"/>
</dbReference>
<feature type="domain" description="Rho-GAP" evidence="1">
    <location>
        <begin position="1"/>
        <end position="114"/>
    </location>
</feature>
<reference evidence="2" key="3">
    <citation type="submission" date="2025-09" db="UniProtKB">
        <authorList>
            <consortium name="Ensembl"/>
        </authorList>
    </citation>
    <scope>IDENTIFICATION</scope>
</reference>
<dbReference type="Gene3D" id="1.10.555.10">
    <property type="entry name" value="Rho GTPase activation protein"/>
    <property type="match status" value="1"/>
</dbReference>
<dbReference type="HOGENOM" id="CLU_015883_5_0_1"/>
<dbReference type="Proteomes" id="UP000007875">
    <property type="component" value="Unassembled WGS sequence"/>
</dbReference>
<dbReference type="InterPro" id="IPR008936">
    <property type="entry name" value="Rho_GTPase_activation_prot"/>
</dbReference>
<dbReference type="Pfam" id="PF00620">
    <property type="entry name" value="RhoGAP"/>
    <property type="match status" value="1"/>
</dbReference>
<reference evidence="2" key="2">
    <citation type="submission" date="2025-08" db="UniProtKB">
        <authorList>
            <consortium name="Ensembl"/>
        </authorList>
    </citation>
    <scope>IDENTIFICATION</scope>
</reference>
<keyword evidence="3" id="KW-1185">Reference proteome</keyword>
<protein>
    <recommendedName>
        <fullName evidence="1">Rho-GAP domain-containing protein</fullName>
    </recommendedName>
</protein>
<dbReference type="InterPro" id="IPR000198">
    <property type="entry name" value="RhoGAP_dom"/>
</dbReference>
<dbReference type="AlphaFoldDB" id="H2YYA6"/>
<dbReference type="SUPFAM" id="SSF48350">
    <property type="entry name" value="GTPase activation domain, GAP"/>
    <property type="match status" value="1"/>
</dbReference>
<sequence>YVPFVVDLCCRIVEERGLSFTGIYRVPGNSGTLTALQEELNLRGPDGFDITDERFCELNVVSSLLKSFFRKLPDPLFSNELYDDFIAMNRKKDPEERLNGLRRLFLISHLRKVA</sequence>
<dbReference type="GeneTree" id="ENSGT00940000169095"/>
<reference evidence="3" key="1">
    <citation type="submission" date="2003-08" db="EMBL/GenBank/DDBJ databases">
        <authorList>
            <person name="Birren B."/>
            <person name="Nusbaum C."/>
            <person name="Abebe A."/>
            <person name="Abouelleil A."/>
            <person name="Adekoya E."/>
            <person name="Ait-zahra M."/>
            <person name="Allen N."/>
            <person name="Allen T."/>
            <person name="An P."/>
            <person name="Anderson M."/>
            <person name="Anderson S."/>
            <person name="Arachchi H."/>
            <person name="Armbruster J."/>
            <person name="Bachantsang P."/>
            <person name="Baldwin J."/>
            <person name="Barry A."/>
            <person name="Bayul T."/>
            <person name="Blitshsteyn B."/>
            <person name="Bloom T."/>
            <person name="Blye J."/>
            <person name="Boguslavskiy L."/>
            <person name="Borowsky M."/>
            <person name="Boukhgalter B."/>
            <person name="Brunache A."/>
            <person name="Butler J."/>
            <person name="Calixte N."/>
            <person name="Calvo S."/>
            <person name="Camarata J."/>
            <person name="Campo K."/>
            <person name="Chang J."/>
            <person name="Cheshatsang Y."/>
            <person name="Citroen M."/>
            <person name="Collymore A."/>
            <person name="Considine T."/>
            <person name="Cook A."/>
            <person name="Cooke P."/>
            <person name="Corum B."/>
            <person name="Cuomo C."/>
            <person name="David R."/>
            <person name="Dawoe T."/>
            <person name="Degray S."/>
            <person name="Dodge S."/>
            <person name="Dooley K."/>
            <person name="Dorje P."/>
            <person name="Dorjee K."/>
            <person name="Dorris L."/>
            <person name="Duffey N."/>
            <person name="Dupes A."/>
            <person name="Elkins T."/>
            <person name="Engels R."/>
            <person name="Erickson J."/>
            <person name="Farina A."/>
            <person name="Faro S."/>
            <person name="Ferreira P."/>
            <person name="Fischer H."/>
            <person name="Fitzgerald M."/>
            <person name="Foley K."/>
            <person name="Gage D."/>
            <person name="Galagan J."/>
            <person name="Gearin G."/>
            <person name="Gnerre S."/>
            <person name="Gnirke A."/>
            <person name="Goyette A."/>
            <person name="Graham J."/>
            <person name="Grandbois E."/>
            <person name="Gyaltsen K."/>
            <person name="Hafez N."/>
            <person name="Hagopian D."/>
            <person name="Hagos B."/>
            <person name="Hall J."/>
            <person name="Hatcher B."/>
            <person name="Heller A."/>
            <person name="Higgins H."/>
            <person name="Honan T."/>
            <person name="Horn A."/>
            <person name="Houde N."/>
            <person name="Hughes L."/>
            <person name="Hulme W."/>
            <person name="Husby E."/>
            <person name="Iliev I."/>
            <person name="Jaffe D."/>
            <person name="Jones C."/>
            <person name="Kamal M."/>
            <person name="Kamat A."/>
            <person name="Kamvysselis M."/>
            <person name="Karlsson E."/>
            <person name="Kells C."/>
            <person name="Kieu A."/>
            <person name="Kisner P."/>
            <person name="Kodira C."/>
            <person name="Kulbokas E."/>
            <person name="Labutti K."/>
            <person name="Lama D."/>
            <person name="Landers T."/>
            <person name="Leger J."/>
            <person name="Levine S."/>
            <person name="Lewis D."/>
            <person name="Lewis T."/>
            <person name="Lindblad-toh K."/>
            <person name="Liu X."/>
            <person name="Lokyitsang T."/>
            <person name="Lokyitsang Y."/>
            <person name="Lucien O."/>
            <person name="Lui A."/>
            <person name="Ma L.J."/>
            <person name="Mabbitt R."/>
            <person name="Macdonald J."/>
            <person name="Maclean C."/>
            <person name="Major J."/>
            <person name="Manning J."/>
            <person name="Marabella R."/>
            <person name="Maru K."/>
            <person name="Matthews C."/>
            <person name="Mauceli E."/>
            <person name="Mccarthy M."/>
            <person name="Mcdonough S."/>
            <person name="Mcghee T."/>
            <person name="Meldrim J."/>
            <person name="Meneus L."/>
            <person name="Mesirov J."/>
            <person name="Mihalev A."/>
            <person name="Mihova T."/>
            <person name="Mikkelsen T."/>
            <person name="Mlenga V."/>
            <person name="Moru K."/>
            <person name="Mozes J."/>
            <person name="Mulrain L."/>
            <person name="Munson G."/>
            <person name="Naylor J."/>
            <person name="Newes C."/>
            <person name="Nguyen C."/>
            <person name="Nguyen N."/>
            <person name="Nguyen T."/>
            <person name="Nicol R."/>
            <person name="Nielsen C."/>
            <person name="Nizzari M."/>
            <person name="Norbu C."/>
            <person name="Norbu N."/>
            <person name="O'donnell P."/>
            <person name="Okoawo O."/>
            <person name="O'leary S."/>
            <person name="Omotosho B."/>
            <person name="O'neill K."/>
            <person name="Osman S."/>
            <person name="Parker S."/>
            <person name="Perrin D."/>
            <person name="Phunkhang P."/>
            <person name="Piqani B."/>
            <person name="Purcell S."/>
            <person name="Rachupka T."/>
            <person name="Ramasamy U."/>
            <person name="Rameau R."/>
            <person name="Ray V."/>
            <person name="Raymond C."/>
            <person name="Retta R."/>
            <person name="Richardson S."/>
            <person name="Rise C."/>
            <person name="Rodriguez J."/>
            <person name="Rogers J."/>
            <person name="Rogov P."/>
            <person name="Rutman M."/>
            <person name="Schupbach R."/>
            <person name="Seaman C."/>
            <person name="Settipalli S."/>
            <person name="Sharpe T."/>
            <person name="Sheridan J."/>
            <person name="Sherpa N."/>
            <person name="Shi J."/>
            <person name="Smirnov S."/>
            <person name="Smith C."/>
            <person name="Sougnez C."/>
            <person name="Spencer B."/>
            <person name="Stalker J."/>
            <person name="Stange-thomann N."/>
            <person name="Stavropoulos S."/>
            <person name="Stetson K."/>
            <person name="Stone C."/>
            <person name="Stone S."/>
            <person name="Stubbs M."/>
            <person name="Talamas J."/>
            <person name="Tchuinga P."/>
            <person name="Tenzing P."/>
            <person name="Tesfaye S."/>
            <person name="Theodore J."/>
            <person name="Thoulutsang Y."/>
            <person name="Topham K."/>
            <person name="Towey S."/>
            <person name="Tsamla T."/>
            <person name="Tsomo N."/>
            <person name="Vallee D."/>
            <person name="Vassiliev H."/>
            <person name="Venkataraman V."/>
            <person name="Vinson J."/>
            <person name="Vo A."/>
            <person name="Wade C."/>
            <person name="Wang S."/>
            <person name="Wangchuk T."/>
            <person name="Wangdi T."/>
            <person name="Whittaker C."/>
            <person name="Wilkinson J."/>
            <person name="Wu Y."/>
            <person name="Wyman D."/>
            <person name="Yadav S."/>
            <person name="Yang S."/>
            <person name="Yang X."/>
            <person name="Yeager S."/>
            <person name="Yee E."/>
            <person name="Young G."/>
            <person name="Zainoun J."/>
            <person name="Zembeck L."/>
            <person name="Zimmer A."/>
            <person name="Zody M."/>
            <person name="Lander E."/>
        </authorList>
    </citation>
    <scope>NUCLEOTIDE SEQUENCE [LARGE SCALE GENOMIC DNA]</scope>
</reference>
<dbReference type="Ensembl" id="ENSCSAVT00000010442.1">
    <property type="protein sequence ID" value="ENSCSAVP00000010317.1"/>
    <property type="gene ID" value="ENSCSAVG00000006080.1"/>
</dbReference>
<evidence type="ECO:0000313" key="2">
    <source>
        <dbReference type="Ensembl" id="ENSCSAVP00000010317.1"/>
    </source>
</evidence>
<dbReference type="PROSITE" id="PS50238">
    <property type="entry name" value="RHOGAP"/>
    <property type="match status" value="1"/>
</dbReference>
<dbReference type="PANTHER" id="PTHR23175">
    <property type="entry name" value="PDZ DOMAIN-CONTAINING PROTEIN"/>
    <property type="match status" value="1"/>
</dbReference>
<dbReference type="PANTHER" id="PTHR23175:SF23">
    <property type="entry name" value="PDZ DOMAIN-CONTAINING PROTEIN"/>
    <property type="match status" value="1"/>
</dbReference>